<accession>A0A1G9DDX2</accession>
<keyword evidence="2" id="KW-0808">Transferase</keyword>
<dbReference type="InterPro" id="IPR029063">
    <property type="entry name" value="SAM-dependent_MTases_sf"/>
</dbReference>
<dbReference type="OrthoDB" id="7593728at2"/>
<dbReference type="AlphaFoldDB" id="A0A1G9DDX2"/>
<proteinExistence type="predicted"/>
<evidence type="ECO:0000259" key="1">
    <source>
        <dbReference type="Pfam" id="PF01861"/>
    </source>
</evidence>
<keyword evidence="3" id="KW-1185">Reference proteome</keyword>
<protein>
    <submittedName>
        <fullName evidence="2">Predicted methyltransferase</fullName>
    </submittedName>
</protein>
<dbReference type="GO" id="GO:0032259">
    <property type="term" value="P:methylation"/>
    <property type="evidence" value="ECO:0007669"/>
    <property type="project" value="UniProtKB-KW"/>
</dbReference>
<dbReference type="InterPro" id="IPR002723">
    <property type="entry name" value="BpsA_C"/>
</dbReference>
<dbReference type="Proteomes" id="UP000199213">
    <property type="component" value="Unassembled WGS sequence"/>
</dbReference>
<dbReference type="InterPro" id="IPR051720">
    <property type="entry name" value="rRNA_MeTrfase/Polyamine_Synth"/>
</dbReference>
<keyword evidence="2" id="KW-0489">Methyltransferase</keyword>
<dbReference type="RefSeq" id="WP_092629747.1">
    <property type="nucleotide sequence ID" value="NZ_FNFM01000010.1"/>
</dbReference>
<dbReference type="GO" id="GO:0008168">
    <property type="term" value="F:methyltransferase activity"/>
    <property type="evidence" value="ECO:0007669"/>
    <property type="project" value="UniProtKB-KW"/>
</dbReference>
<feature type="domain" description="N(4)-bis(aminopropyl)spermidine synthase C-terminal" evidence="1">
    <location>
        <begin position="109"/>
        <end position="298"/>
    </location>
</feature>
<sequence>MSTQAEVATDSVGVEAVRERLHHEGVLARPLRHVFTLLIRRAHTLPELVRICRTPRRTVEELIRLAGEDVEHGPEGYRLRESAHERYRERLLFGETESPREDEEVERLLREFIATGPAPCAALDHVTATPETAVRRAAWLRDNYELHRAHLLLLGDHDLTSLASCLLVPELRVTVVDLDERILAHIDGIAAEHQLPVHTVHADLRFGLPTALVDGFELVFSDPPYTPEGMGLFTARAAEAMADGNSRLLLAYGFSPRTPALGHKVQQELLRQGMVFENIVTGFHEYHGAEAIGSTSALYVCQPTAKAHRSTGERQAIYTHGPQSLESGEEAPGADFLRALGGVVGSEVGELRSPGWQRPLRTGGAVPVFDLRADPGPWLLRMLLACNADRAGFLVPNRHPDITSEHAQNSLWHVVGAKYALRFQRGKPDANHAVVVAERRKQGGGIAGYLSHRAHGKIGNVWREALIANSETTLTKRAAREHVEALVADSADLGLRLIDLPRHRLSTLLHTEADA</sequence>
<gene>
    <name evidence="2" type="ORF">SAMN04487820_11029</name>
</gene>
<dbReference type="PANTHER" id="PTHR23290:SF0">
    <property type="entry name" value="RRNA N6-ADENOSINE-METHYLTRANSFERASE METTL5"/>
    <property type="match status" value="1"/>
</dbReference>
<dbReference type="Pfam" id="PF01861">
    <property type="entry name" value="BpsA_C"/>
    <property type="match status" value="1"/>
</dbReference>
<dbReference type="EMBL" id="FNFM01000010">
    <property type="protein sequence ID" value="SDK62065.1"/>
    <property type="molecule type" value="Genomic_DNA"/>
</dbReference>
<evidence type="ECO:0000313" key="3">
    <source>
        <dbReference type="Proteomes" id="UP000199213"/>
    </source>
</evidence>
<name>A0A1G9DDX2_ACTMZ</name>
<reference evidence="3" key="1">
    <citation type="submission" date="2016-10" db="EMBL/GenBank/DDBJ databases">
        <authorList>
            <person name="Varghese N."/>
            <person name="Submissions S."/>
        </authorList>
    </citation>
    <scope>NUCLEOTIDE SEQUENCE [LARGE SCALE GENOMIC DNA]</scope>
    <source>
        <strain evidence="3">DSM 45460</strain>
    </source>
</reference>
<dbReference type="PANTHER" id="PTHR23290">
    <property type="entry name" value="RRNA N6-ADENOSINE-METHYLTRANSFERASE METTL5"/>
    <property type="match status" value="1"/>
</dbReference>
<organism evidence="2 3">
    <name type="scientific">Actinopolyspora mzabensis</name>
    <dbReference type="NCBI Taxonomy" id="995066"/>
    <lineage>
        <taxon>Bacteria</taxon>
        <taxon>Bacillati</taxon>
        <taxon>Actinomycetota</taxon>
        <taxon>Actinomycetes</taxon>
        <taxon>Actinopolysporales</taxon>
        <taxon>Actinopolysporaceae</taxon>
        <taxon>Actinopolyspora</taxon>
    </lineage>
</organism>
<dbReference type="SUPFAM" id="SSF53335">
    <property type="entry name" value="S-adenosyl-L-methionine-dependent methyltransferases"/>
    <property type="match status" value="1"/>
</dbReference>
<evidence type="ECO:0000313" key="2">
    <source>
        <dbReference type="EMBL" id="SDK62065.1"/>
    </source>
</evidence>
<dbReference type="Gene3D" id="3.40.50.150">
    <property type="entry name" value="Vaccinia Virus protein VP39"/>
    <property type="match status" value="1"/>
</dbReference>
<dbReference type="GO" id="GO:0006596">
    <property type="term" value="P:polyamine biosynthetic process"/>
    <property type="evidence" value="ECO:0007669"/>
    <property type="project" value="TreeGrafter"/>
</dbReference>